<organism evidence="1 2">
    <name type="scientific">Russula earlei</name>
    <dbReference type="NCBI Taxonomy" id="71964"/>
    <lineage>
        <taxon>Eukaryota</taxon>
        <taxon>Fungi</taxon>
        <taxon>Dikarya</taxon>
        <taxon>Basidiomycota</taxon>
        <taxon>Agaricomycotina</taxon>
        <taxon>Agaricomycetes</taxon>
        <taxon>Russulales</taxon>
        <taxon>Russulaceae</taxon>
        <taxon>Russula</taxon>
    </lineage>
</organism>
<gene>
    <name evidence="1" type="ORF">F5148DRAFT_1145748</name>
</gene>
<protein>
    <submittedName>
        <fullName evidence="1">Uncharacterized protein</fullName>
    </submittedName>
</protein>
<keyword evidence="2" id="KW-1185">Reference proteome</keyword>
<dbReference type="EMBL" id="JAGFNK010000004">
    <property type="protein sequence ID" value="KAI9512982.1"/>
    <property type="molecule type" value="Genomic_DNA"/>
</dbReference>
<sequence>MAITDLLASYHALSASSPRAEVSKVLNTIINAHFIDDANRESVTLVPVLLSDIGSCKPGGTSGKLHHTDAHLALSAIKASGRHPSGSTILALDNNLSSLLAASKTIEDSNLEASLEALRRIANALLVESARATLISDSKSSSPDVVFIASRILFLATASSLTSGSFIISIVERKSSVRTHSLVDIIGLRLGVPHRRSPQRYWDRSRGDCRYLKFAFNILTDYPKLVDCEKVIETGSSNEGLKVMGEYRSDRLDGLASDSSRDTSRPHGAFERAKSMLTAGRRSLFLTCRDHANPKHTGLRSIAGEWCQSRACKDSADDQLFDHQLVD</sequence>
<name>A0ACC0UPG5_9AGAM</name>
<evidence type="ECO:0000313" key="2">
    <source>
        <dbReference type="Proteomes" id="UP001207468"/>
    </source>
</evidence>
<proteinExistence type="predicted"/>
<comment type="caution">
    <text evidence="1">The sequence shown here is derived from an EMBL/GenBank/DDBJ whole genome shotgun (WGS) entry which is preliminary data.</text>
</comment>
<reference evidence="1" key="1">
    <citation type="submission" date="2021-03" db="EMBL/GenBank/DDBJ databases">
        <title>Evolutionary priming and transition to the ectomycorrhizal habit in an iconic lineage of mushroom-forming fungi: is preadaptation a requirement?</title>
        <authorList>
            <consortium name="DOE Joint Genome Institute"/>
            <person name="Looney B.P."/>
            <person name="Miyauchi S."/>
            <person name="Morin E."/>
            <person name="Drula E."/>
            <person name="Courty P.E."/>
            <person name="Chicoki N."/>
            <person name="Fauchery L."/>
            <person name="Kohler A."/>
            <person name="Kuo A."/>
            <person name="LaButti K."/>
            <person name="Pangilinan J."/>
            <person name="Lipzen A."/>
            <person name="Riley R."/>
            <person name="Andreopoulos W."/>
            <person name="He G."/>
            <person name="Johnson J."/>
            <person name="Barry K.W."/>
            <person name="Grigoriev I.V."/>
            <person name="Nagy L."/>
            <person name="Hibbett D."/>
            <person name="Henrissat B."/>
            <person name="Matheny P.B."/>
            <person name="Labbe J."/>
            <person name="Martin A.F."/>
        </authorList>
    </citation>
    <scope>NUCLEOTIDE SEQUENCE</scope>
    <source>
        <strain evidence="1">BPL698</strain>
    </source>
</reference>
<accession>A0ACC0UPG5</accession>
<dbReference type="Proteomes" id="UP001207468">
    <property type="component" value="Unassembled WGS sequence"/>
</dbReference>
<evidence type="ECO:0000313" key="1">
    <source>
        <dbReference type="EMBL" id="KAI9512982.1"/>
    </source>
</evidence>